<evidence type="ECO:0000256" key="1">
    <source>
        <dbReference type="SAM" id="MobiDB-lite"/>
    </source>
</evidence>
<dbReference type="Proteomes" id="UP000198796">
    <property type="component" value="Unassembled WGS sequence"/>
</dbReference>
<name>A0A1I0UX87_9RHOB</name>
<proteinExistence type="predicted"/>
<evidence type="ECO:0000313" key="3">
    <source>
        <dbReference type="EMBL" id="SFA68709.1"/>
    </source>
</evidence>
<dbReference type="EMBL" id="FOJU01000001">
    <property type="protein sequence ID" value="SFA68709.1"/>
    <property type="molecule type" value="Genomic_DNA"/>
</dbReference>
<sequence length="139" mass="15226">MSKPAPARYRTTNWSSYSASFRKRGSLLIWLNKDMTWLAPHDGRAGRPALLLPALLSDAAIQFCLTIKVLFKLSLRQTKGMAEGLAEAGGPRLGGAGSRRKCAASKSSASASPHETWTDKPPSSNPHRPYQPLQCVRHR</sequence>
<accession>A0A1I0UX87</accession>
<feature type="domain" description="Transposase DDE" evidence="2">
    <location>
        <begin position="23"/>
        <end position="87"/>
    </location>
</feature>
<dbReference type="STRING" id="871651.SAMN05421688_0014"/>
<gene>
    <name evidence="3" type="ORF">SAMN05421688_0014</name>
</gene>
<dbReference type="InterPro" id="IPR025668">
    <property type="entry name" value="Tnp_DDE_dom"/>
</dbReference>
<dbReference type="Pfam" id="PF13737">
    <property type="entry name" value="DDE_Tnp_1_5"/>
    <property type="match status" value="1"/>
</dbReference>
<protein>
    <submittedName>
        <fullName evidence="3">Transposase DDE domain-containing protein</fullName>
    </submittedName>
</protein>
<organism evidence="3 4">
    <name type="scientific">Poseidonocella pacifica</name>
    <dbReference type="NCBI Taxonomy" id="871651"/>
    <lineage>
        <taxon>Bacteria</taxon>
        <taxon>Pseudomonadati</taxon>
        <taxon>Pseudomonadota</taxon>
        <taxon>Alphaproteobacteria</taxon>
        <taxon>Rhodobacterales</taxon>
        <taxon>Roseobacteraceae</taxon>
        <taxon>Poseidonocella</taxon>
    </lineage>
</organism>
<keyword evidence="4" id="KW-1185">Reference proteome</keyword>
<dbReference type="AlphaFoldDB" id="A0A1I0UX87"/>
<reference evidence="3 4" key="1">
    <citation type="submission" date="2016-10" db="EMBL/GenBank/DDBJ databases">
        <authorList>
            <person name="de Groot N.N."/>
        </authorList>
    </citation>
    <scope>NUCLEOTIDE SEQUENCE [LARGE SCALE GENOMIC DNA]</scope>
    <source>
        <strain evidence="3 4">DSM 29316</strain>
    </source>
</reference>
<feature type="region of interest" description="Disordered" evidence="1">
    <location>
        <begin position="85"/>
        <end position="139"/>
    </location>
</feature>
<evidence type="ECO:0000313" key="4">
    <source>
        <dbReference type="Proteomes" id="UP000198796"/>
    </source>
</evidence>
<evidence type="ECO:0000259" key="2">
    <source>
        <dbReference type="Pfam" id="PF13737"/>
    </source>
</evidence>